<feature type="domain" description="EF-hand" evidence="14">
    <location>
        <begin position="74"/>
        <end position="109"/>
    </location>
</feature>
<evidence type="ECO:0000256" key="4">
    <source>
        <dbReference type="ARBA" id="ARBA00022737"/>
    </source>
</evidence>
<evidence type="ECO:0000256" key="10">
    <source>
        <dbReference type="ARBA" id="ARBA00063143"/>
    </source>
</evidence>
<evidence type="ECO:0000256" key="12">
    <source>
        <dbReference type="SAM" id="MobiDB-lite"/>
    </source>
</evidence>
<dbReference type="GO" id="GO:0015031">
    <property type="term" value="P:protein transport"/>
    <property type="evidence" value="ECO:0007669"/>
    <property type="project" value="UniProtKB-ARBA"/>
</dbReference>
<keyword evidence="3 13" id="KW-0732">Signal</keyword>
<dbReference type="GO" id="GO:0005509">
    <property type="term" value="F:calcium ion binding"/>
    <property type="evidence" value="ECO:0007669"/>
    <property type="project" value="InterPro"/>
</dbReference>
<keyword evidence="8" id="KW-0143">Chaperone</keyword>
<dbReference type="Gene3D" id="1.10.238.10">
    <property type="entry name" value="EF-hand"/>
    <property type="match status" value="3"/>
</dbReference>
<gene>
    <name evidence="15" type="primary">RCN2V_1</name>
    <name evidence="15" type="ORF">FJT64_013133</name>
</gene>
<keyword evidence="7" id="KW-0325">Glycoprotein</keyword>
<comment type="subunit">
    <text evidence="10">Interacts with PCSK6 (immature form including the propeptide); probably involved in the maturation and the secretion of PCSK6.</text>
</comment>
<feature type="region of interest" description="Disordered" evidence="12">
    <location>
        <begin position="22"/>
        <end position="46"/>
    </location>
</feature>
<evidence type="ECO:0000313" key="16">
    <source>
        <dbReference type="Proteomes" id="UP000440578"/>
    </source>
</evidence>
<feature type="domain" description="EF-hand" evidence="14">
    <location>
        <begin position="246"/>
        <end position="271"/>
    </location>
</feature>
<comment type="caution">
    <text evidence="15">The sequence shown here is derived from an EMBL/GenBank/DDBJ whole genome shotgun (WGS) entry which is preliminary data.</text>
</comment>
<dbReference type="SMART" id="SM00054">
    <property type="entry name" value="EFh"/>
    <property type="match status" value="5"/>
</dbReference>
<comment type="function">
    <text evidence="9">Probable molecular chaperone assisting protein biosynthesis and transport in the endoplasmic reticulum. Required for the proper biosynthesis and transport of pulmonary surfactant-associated protein A/SP-A, pulmonary surfactant-associated protein D/SP-D and the lipid transporter ABCA3. By regulating both the proper expression and the degradation through the endoplasmic reticulum-associated protein degradation pathway of these proteins plays a crucial role in pulmonary surfactant homeostasis. Has an anti-fibrotic activity by negatively regulating the secretion of type I and type III collagens. This calcium-binding protein also transiently associates with immature PCSK6 and regulates its secretion.</text>
</comment>
<dbReference type="Pfam" id="PF13499">
    <property type="entry name" value="EF-hand_7"/>
    <property type="match status" value="1"/>
</dbReference>
<keyword evidence="5" id="KW-0256">Endoplasmic reticulum</keyword>
<dbReference type="PROSITE" id="PS50222">
    <property type="entry name" value="EF_HAND_2"/>
    <property type="match status" value="4"/>
</dbReference>
<sequence>MHLCLVMSLLLVLSAEAAVSHRHVGQREREEDGAFSPRNKYHLDGDDHDDQFDHEAILGSHKEAEEFDDLEPEEAKERLGQLLLKMDKDGDKKISRDELKKWILRSFKMLSEEESAERWDEVNEDSDDHITWKEYVAETYGAKDDEDDDDVLSAADKAEEDKLMSEDRNLFKAADRNGDGVLQRSEFLSFSHPEEDPAMIPVVVDHTLEEKDKDKDGFINFQEFVGDQAKDKDQAWLDSEKDKFDNDYDKDRDGRLNRDEILGWVLPSNNEIADDEVDHLFSSADDDMDEQLSFEEVLDHHDVFVGSEATDYGEHLTNLHRFDDEL</sequence>
<evidence type="ECO:0000256" key="8">
    <source>
        <dbReference type="ARBA" id="ARBA00023186"/>
    </source>
</evidence>
<protein>
    <recommendedName>
        <fullName evidence="11">Reticulocalbin-3</fullName>
    </recommendedName>
</protein>
<evidence type="ECO:0000256" key="1">
    <source>
        <dbReference type="ARBA" id="ARBA00004319"/>
    </source>
</evidence>
<evidence type="ECO:0000313" key="15">
    <source>
        <dbReference type="EMBL" id="KAF0288479.1"/>
    </source>
</evidence>
<feature type="domain" description="EF-hand" evidence="14">
    <location>
        <begin position="272"/>
        <end position="307"/>
    </location>
</feature>
<feature type="domain" description="EF-hand" evidence="14">
    <location>
        <begin position="162"/>
        <end position="197"/>
    </location>
</feature>
<comment type="subcellular location">
    <subcellularLocation>
        <location evidence="1">Endoplasmic reticulum lumen</location>
    </subcellularLocation>
</comment>
<dbReference type="Proteomes" id="UP000440578">
    <property type="component" value="Unassembled WGS sequence"/>
</dbReference>
<proteinExistence type="predicted"/>
<dbReference type="InterPro" id="IPR011992">
    <property type="entry name" value="EF-hand-dom_pair"/>
</dbReference>
<reference evidence="15 16" key="1">
    <citation type="submission" date="2019-07" db="EMBL/GenBank/DDBJ databases">
        <title>Draft genome assembly of a fouling barnacle, Amphibalanus amphitrite (Darwin, 1854): The first reference genome for Thecostraca.</title>
        <authorList>
            <person name="Kim W."/>
        </authorList>
    </citation>
    <scope>NUCLEOTIDE SEQUENCE [LARGE SCALE GENOMIC DNA]</scope>
    <source>
        <strain evidence="15">SNU_AA5</strain>
        <tissue evidence="15">Soma without cirri and trophi</tissue>
    </source>
</reference>
<keyword evidence="2" id="KW-0479">Metal-binding</keyword>
<dbReference type="SUPFAM" id="SSF47473">
    <property type="entry name" value="EF-hand"/>
    <property type="match status" value="2"/>
</dbReference>
<feature type="signal peptide" evidence="13">
    <location>
        <begin position="1"/>
        <end position="17"/>
    </location>
</feature>
<keyword evidence="6" id="KW-0106">Calcium</keyword>
<name>A0A6A4V5N7_AMPAM</name>
<dbReference type="PROSITE" id="PS00018">
    <property type="entry name" value="EF_HAND_1"/>
    <property type="match status" value="4"/>
</dbReference>
<dbReference type="GO" id="GO:0005788">
    <property type="term" value="C:endoplasmic reticulum lumen"/>
    <property type="evidence" value="ECO:0007669"/>
    <property type="project" value="UniProtKB-SubCell"/>
</dbReference>
<evidence type="ECO:0000256" key="5">
    <source>
        <dbReference type="ARBA" id="ARBA00022824"/>
    </source>
</evidence>
<evidence type="ECO:0000256" key="6">
    <source>
        <dbReference type="ARBA" id="ARBA00022837"/>
    </source>
</evidence>
<dbReference type="PANTHER" id="PTHR10827">
    <property type="entry name" value="RETICULOCALBIN"/>
    <property type="match status" value="1"/>
</dbReference>
<evidence type="ECO:0000256" key="9">
    <source>
        <dbReference type="ARBA" id="ARBA00056975"/>
    </source>
</evidence>
<dbReference type="OrthoDB" id="293868at2759"/>
<dbReference type="AlphaFoldDB" id="A0A6A4V5N7"/>
<organism evidence="15 16">
    <name type="scientific">Amphibalanus amphitrite</name>
    <name type="common">Striped barnacle</name>
    <name type="synonym">Balanus amphitrite</name>
    <dbReference type="NCBI Taxonomy" id="1232801"/>
    <lineage>
        <taxon>Eukaryota</taxon>
        <taxon>Metazoa</taxon>
        <taxon>Ecdysozoa</taxon>
        <taxon>Arthropoda</taxon>
        <taxon>Crustacea</taxon>
        <taxon>Multicrustacea</taxon>
        <taxon>Cirripedia</taxon>
        <taxon>Thoracica</taxon>
        <taxon>Thoracicalcarea</taxon>
        <taxon>Balanomorpha</taxon>
        <taxon>Balanoidea</taxon>
        <taxon>Balanidae</taxon>
        <taxon>Amphibalaninae</taxon>
        <taxon>Amphibalanus</taxon>
    </lineage>
</organism>
<feature type="chain" id="PRO_5025489594" description="Reticulocalbin-3" evidence="13">
    <location>
        <begin position="18"/>
        <end position="326"/>
    </location>
</feature>
<dbReference type="PANTHER" id="PTHR10827:SF95">
    <property type="entry name" value="LD34388P"/>
    <property type="match status" value="1"/>
</dbReference>
<accession>A0A6A4V5N7</accession>
<evidence type="ECO:0000256" key="13">
    <source>
        <dbReference type="SAM" id="SignalP"/>
    </source>
</evidence>
<evidence type="ECO:0000256" key="11">
    <source>
        <dbReference type="ARBA" id="ARBA00072696"/>
    </source>
</evidence>
<dbReference type="InterPro" id="IPR018247">
    <property type="entry name" value="EF_Hand_1_Ca_BS"/>
</dbReference>
<evidence type="ECO:0000256" key="2">
    <source>
        <dbReference type="ARBA" id="ARBA00022723"/>
    </source>
</evidence>
<keyword evidence="16" id="KW-1185">Reference proteome</keyword>
<dbReference type="EMBL" id="VIIS01002111">
    <property type="protein sequence ID" value="KAF0288479.1"/>
    <property type="molecule type" value="Genomic_DNA"/>
</dbReference>
<evidence type="ECO:0000256" key="7">
    <source>
        <dbReference type="ARBA" id="ARBA00023180"/>
    </source>
</evidence>
<evidence type="ECO:0000256" key="3">
    <source>
        <dbReference type="ARBA" id="ARBA00022729"/>
    </source>
</evidence>
<dbReference type="FunFam" id="1.10.238.10:FF:000104">
    <property type="entry name" value="calumenin isoform X1"/>
    <property type="match status" value="1"/>
</dbReference>
<dbReference type="InterPro" id="IPR002048">
    <property type="entry name" value="EF_hand_dom"/>
</dbReference>
<evidence type="ECO:0000259" key="14">
    <source>
        <dbReference type="PROSITE" id="PS50222"/>
    </source>
</evidence>
<keyword evidence="4" id="KW-0677">Repeat</keyword>